<name>A0ACB8AZ04_9AGAM</name>
<comment type="caution">
    <text evidence="1">The sequence shown here is derived from an EMBL/GenBank/DDBJ whole genome shotgun (WGS) entry which is preliminary data.</text>
</comment>
<evidence type="ECO:0000313" key="2">
    <source>
        <dbReference type="Proteomes" id="UP000790709"/>
    </source>
</evidence>
<dbReference type="EMBL" id="MU266737">
    <property type="protein sequence ID" value="KAH7918765.1"/>
    <property type="molecule type" value="Genomic_DNA"/>
</dbReference>
<reference evidence="1" key="1">
    <citation type="journal article" date="2021" name="New Phytol.">
        <title>Evolutionary innovations through gain and loss of genes in the ectomycorrhizal Boletales.</title>
        <authorList>
            <person name="Wu G."/>
            <person name="Miyauchi S."/>
            <person name="Morin E."/>
            <person name="Kuo A."/>
            <person name="Drula E."/>
            <person name="Varga T."/>
            <person name="Kohler A."/>
            <person name="Feng B."/>
            <person name="Cao Y."/>
            <person name="Lipzen A."/>
            <person name="Daum C."/>
            <person name="Hundley H."/>
            <person name="Pangilinan J."/>
            <person name="Johnson J."/>
            <person name="Barry K."/>
            <person name="LaButti K."/>
            <person name="Ng V."/>
            <person name="Ahrendt S."/>
            <person name="Min B."/>
            <person name="Choi I.G."/>
            <person name="Park H."/>
            <person name="Plett J.M."/>
            <person name="Magnuson J."/>
            <person name="Spatafora J.W."/>
            <person name="Nagy L.G."/>
            <person name="Henrissat B."/>
            <person name="Grigoriev I.V."/>
            <person name="Yang Z.L."/>
            <person name="Xu J."/>
            <person name="Martin F.M."/>
        </authorList>
    </citation>
    <scope>NUCLEOTIDE SEQUENCE</scope>
    <source>
        <strain evidence="1">KUC20120723A-06</strain>
    </source>
</reference>
<gene>
    <name evidence="1" type="ORF">BV22DRAFT_1108277</name>
</gene>
<evidence type="ECO:0000313" key="1">
    <source>
        <dbReference type="EMBL" id="KAH7918765.1"/>
    </source>
</evidence>
<sequence>MKVQVCSLRSRLSSQAYDNLQQLVFIPTITKLDSFLAAAKHKKAILSGVESLHIILEQSGVPLTKLRQCLARSKRLTDLELGQHDGIVPLVDFLAALSTTSAAITVLHLPFDPTHHDLLRRVVSATPALVALVLKETPLQNMPRRVSNRRAWNDVIQWARDLRRLPCLNSLALQTSASLVPVPGNVNDERQLVQGWTSSMNIHHPSLRHLTIWYNFGTAHSVLSYWDWEDRVWGRTGSYDNPNFDFFGL</sequence>
<proteinExistence type="predicted"/>
<protein>
    <submittedName>
        <fullName evidence="1">Uncharacterized protein</fullName>
    </submittedName>
</protein>
<organism evidence="1 2">
    <name type="scientific">Leucogyrophana mollusca</name>
    <dbReference type="NCBI Taxonomy" id="85980"/>
    <lineage>
        <taxon>Eukaryota</taxon>
        <taxon>Fungi</taxon>
        <taxon>Dikarya</taxon>
        <taxon>Basidiomycota</taxon>
        <taxon>Agaricomycotina</taxon>
        <taxon>Agaricomycetes</taxon>
        <taxon>Agaricomycetidae</taxon>
        <taxon>Boletales</taxon>
        <taxon>Boletales incertae sedis</taxon>
        <taxon>Leucogyrophana</taxon>
    </lineage>
</organism>
<keyword evidence="2" id="KW-1185">Reference proteome</keyword>
<accession>A0ACB8AZ04</accession>
<dbReference type="Proteomes" id="UP000790709">
    <property type="component" value="Unassembled WGS sequence"/>
</dbReference>